<name>A0A8X7WDJ0_BRACI</name>
<evidence type="ECO:0000313" key="2">
    <source>
        <dbReference type="Proteomes" id="UP000886595"/>
    </source>
</evidence>
<protein>
    <submittedName>
        <fullName evidence="1">Uncharacterized protein</fullName>
    </submittedName>
</protein>
<organism evidence="1 2">
    <name type="scientific">Brassica carinata</name>
    <name type="common">Ethiopian mustard</name>
    <name type="synonym">Abyssinian cabbage</name>
    <dbReference type="NCBI Taxonomy" id="52824"/>
    <lineage>
        <taxon>Eukaryota</taxon>
        <taxon>Viridiplantae</taxon>
        <taxon>Streptophyta</taxon>
        <taxon>Embryophyta</taxon>
        <taxon>Tracheophyta</taxon>
        <taxon>Spermatophyta</taxon>
        <taxon>Magnoliopsida</taxon>
        <taxon>eudicotyledons</taxon>
        <taxon>Gunneridae</taxon>
        <taxon>Pentapetalae</taxon>
        <taxon>rosids</taxon>
        <taxon>malvids</taxon>
        <taxon>Brassicales</taxon>
        <taxon>Brassicaceae</taxon>
        <taxon>Brassiceae</taxon>
        <taxon>Brassica</taxon>
    </lineage>
</organism>
<comment type="caution">
    <text evidence="1">The sequence shown here is derived from an EMBL/GenBank/DDBJ whole genome shotgun (WGS) entry which is preliminary data.</text>
</comment>
<evidence type="ECO:0000313" key="1">
    <source>
        <dbReference type="EMBL" id="KAG2328141.1"/>
    </source>
</evidence>
<sequence>MDSSRSDVAAREWAMRSVCSAVFLVEKSEIEIKKENQKLGCDDDGDGDCEALISKSVSSNRNSNLHLLSFTGVGDLFISLGEVEALVVV</sequence>
<dbReference type="EMBL" id="JAAMPC010000002">
    <property type="protein sequence ID" value="KAG2328141.1"/>
    <property type="molecule type" value="Genomic_DNA"/>
</dbReference>
<dbReference type="AlphaFoldDB" id="A0A8X7WDJ0"/>
<accession>A0A8X7WDJ0</accession>
<keyword evidence="2" id="KW-1185">Reference proteome</keyword>
<reference evidence="1 2" key="1">
    <citation type="submission" date="2020-02" db="EMBL/GenBank/DDBJ databases">
        <authorList>
            <person name="Ma Q."/>
            <person name="Huang Y."/>
            <person name="Song X."/>
            <person name="Pei D."/>
        </authorList>
    </citation>
    <scope>NUCLEOTIDE SEQUENCE [LARGE SCALE GENOMIC DNA]</scope>
    <source>
        <strain evidence="1">Sxm20200214</strain>
        <tissue evidence="1">Leaf</tissue>
    </source>
</reference>
<gene>
    <name evidence="1" type="ORF">Bca52824_010869</name>
</gene>
<dbReference type="Proteomes" id="UP000886595">
    <property type="component" value="Unassembled WGS sequence"/>
</dbReference>
<proteinExistence type="predicted"/>